<name>A0ABR3F8W1_9AGAR</name>
<keyword evidence="11" id="KW-1185">Reference proteome</keyword>
<feature type="region of interest" description="Disordered" evidence="8">
    <location>
        <begin position="869"/>
        <end position="905"/>
    </location>
</feature>
<evidence type="ECO:0000256" key="5">
    <source>
        <dbReference type="ARBA" id="ARBA00023187"/>
    </source>
</evidence>
<dbReference type="Pfam" id="PF12457">
    <property type="entry name" value="TIP_N"/>
    <property type="match status" value="1"/>
</dbReference>
<comment type="caution">
    <text evidence="10">The sequence shown here is derived from an EMBL/GenBank/DDBJ whole genome shotgun (WGS) entry which is preliminary data.</text>
</comment>
<keyword evidence="3" id="KW-0507">mRNA processing</keyword>
<sequence length="992" mass="110564">MARRKRVIDDDDDSDSYEDSDTGGADFGLDEDPDAREERALFENPYKRKRRRRNGKEDALYGVFADSDEEPSGHGGRRGGKNTRSDWTKAPAFVTGQSSKAANEEANAMDVDDGDKELDGGSSSDEGENAGEGEGAEDFSDDESEPSRRPSPRIREEEDEEDSTSRPQFGGIGMRSKGGIGSGIGASAGGISTPSFAKGGIGSSRLASTIGETPENKETSVPPSVRGGIGSSSKLAHSDDLPTAFGGNRSTSFMRDEKSSRPSTPLNRTEQMHFAKISGSFGARMLEKMGWKSGSGLGATGEGIVTPVESKMRPERAGIAFRGFKEKTEQSKMEARRRGEAVSDDEDDPNVRKARKKEREAKEKRAEMWKKPKKVKTKVEHKTYEQIVAEAGGEAPSTGIGQIIDATGAVPKEVSSLAEVSLNNWTPSIDPTRIPEVRHNIRLIAETCKSDLDGLAREAKSLEERKKFVAQEDLRLRKKVDEEAELIARLQQVQLVATEIDAKAKELSSVYEVSLDQFSPLFYKLMSEYDREFEKYQLDELIVAAITPLVRRAVAQWKPLEDPTAFMQTFRNWRRGLRVNSAEKPPELQVDRYGTTTVSTASPQMYVASESFVGSALTVCSSEKPMTAFESLLWNVWLPRVRTAINNDWSPKTPQSAVKLYEAWSTYLPPFIRDNVLDQLILPKVQKAIVDWNPKLDDVSLHAIVFPWLPHVGLRMEEFLGDARRKVKNLLKNWAVGEEVPKDLKSWKDVFDAAEWDNILLKYVVPKLGATLRDDFRVNPRNQNMEPFQQVLLWIDLLRPSIVTQIFETEFFPKWLDVLHVWLIQPKVSLGEVARWYDIWQESFPESMRNLPGFTRGLQLMNQAMELGPDAPSRLPKPDYRAETRAASTSAATKQKTKPTQPSSLAHEVTFRSIVEEFAASHNLMFMPTGKAHEKSRMPLFRVSLTADGKGGVLIFIMDDAVWASSEGVGGPTEDYRPISLENMALRATGRA</sequence>
<evidence type="ECO:0000259" key="9">
    <source>
        <dbReference type="PROSITE" id="PS50174"/>
    </source>
</evidence>
<comment type="similarity">
    <text evidence="2">Belongs to the TFP11/STIP family.</text>
</comment>
<dbReference type="InterPro" id="IPR022159">
    <property type="entry name" value="STIP/TFIP11_N"/>
</dbReference>
<accession>A0ABR3F8W1</accession>
<evidence type="ECO:0000256" key="1">
    <source>
        <dbReference type="ARBA" id="ARBA00004123"/>
    </source>
</evidence>
<dbReference type="InterPro" id="IPR000467">
    <property type="entry name" value="G_patch_dom"/>
</dbReference>
<dbReference type="Pfam" id="PF01585">
    <property type="entry name" value="G-patch"/>
    <property type="match status" value="1"/>
</dbReference>
<keyword evidence="7" id="KW-0175">Coiled coil</keyword>
<feature type="compositionally biased region" description="Low complexity" evidence="8">
    <location>
        <begin position="886"/>
        <end position="904"/>
    </location>
</feature>
<proteinExistence type="inferred from homology"/>
<dbReference type="EMBL" id="JBAHYK010000728">
    <property type="protein sequence ID" value="KAL0571701.1"/>
    <property type="molecule type" value="Genomic_DNA"/>
</dbReference>
<feature type="compositionally biased region" description="Acidic residues" evidence="8">
    <location>
        <begin position="125"/>
        <end position="144"/>
    </location>
</feature>
<evidence type="ECO:0000256" key="8">
    <source>
        <dbReference type="SAM" id="MobiDB-lite"/>
    </source>
</evidence>
<feature type="region of interest" description="Disordered" evidence="8">
    <location>
        <begin position="1"/>
        <end position="271"/>
    </location>
</feature>
<evidence type="ECO:0000256" key="6">
    <source>
        <dbReference type="ARBA" id="ARBA00023242"/>
    </source>
</evidence>
<gene>
    <name evidence="10" type="ORF">V5O48_010262</name>
</gene>
<feature type="region of interest" description="Disordered" evidence="8">
    <location>
        <begin position="327"/>
        <end position="374"/>
    </location>
</feature>
<evidence type="ECO:0000256" key="4">
    <source>
        <dbReference type="ARBA" id="ARBA00022728"/>
    </source>
</evidence>
<dbReference type="InterPro" id="IPR045211">
    <property type="entry name" value="TFP11/STIP/Ntr1"/>
</dbReference>
<feature type="domain" description="G-patch" evidence="9">
    <location>
        <begin position="278"/>
        <end position="324"/>
    </location>
</feature>
<evidence type="ECO:0000256" key="3">
    <source>
        <dbReference type="ARBA" id="ARBA00022664"/>
    </source>
</evidence>
<dbReference type="Pfam" id="PF07842">
    <property type="entry name" value="GCFC"/>
    <property type="match status" value="1"/>
</dbReference>
<keyword evidence="4" id="KW-0747">Spliceosome</keyword>
<dbReference type="PANTHER" id="PTHR23329:SF1">
    <property type="entry name" value="TUFTELIN-INTERACTING PROTEIN 11"/>
    <property type="match status" value="1"/>
</dbReference>
<keyword evidence="6" id="KW-0539">Nucleus</keyword>
<comment type="subcellular location">
    <subcellularLocation>
        <location evidence="1">Nucleus</location>
    </subcellularLocation>
</comment>
<evidence type="ECO:0000313" key="10">
    <source>
        <dbReference type="EMBL" id="KAL0571701.1"/>
    </source>
</evidence>
<evidence type="ECO:0000313" key="11">
    <source>
        <dbReference type="Proteomes" id="UP001465976"/>
    </source>
</evidence>
<dbReference type="Proteomes" id="UP001465976">
    <property type="component" value="Unassembled WGS sequence"/>
</dbReference>
<reference evidence="10 11" key="1">
    <citation type="submission" date="2024-02" db="EMBL/GenBank/DDBJ databases">
        <title>A draft genome for the cacao thread blight pathogen Marasmius crinis-equi.</title>
        <authorList>
            <person name="Cohen S.P."/>
            <person name="Baruah I.K."/>
            <person name="Amoako-Attah I."/>
            <person name="Bukari Y."/>
            <person name="Meinhardt L.W."/>
            <person name="Bailey B.A."/>
        </authorList>
    </citation>
    <scope>NUCLEOTIDE SEQUENCE [LARGE SCALE GENOMIC DNA]</scope>
    <source>
        <strain evidence="10 11">GH-76</strain>
    </source>
</reference>
<dbReference type="SMART" id="SM00443">
    <property type="entry name" value="G_patch"/>
    <property type="match status" value="1"/>
</dbReference>
<evidence type="ECO:0000256" key="2">
    <source>
        <dbReference type="ARBA" id="ARBA00010900"/>
    </source>
</evidence>
<keyword evidence="5" id="KW-0508">mRNA splicing</keyword>
<feature type="compositionally biased region" description="Basic and acidic residues" evidence="8">
    <location>
        <begin position="145"/>
        <end position="156"/>
    </location>
</feature>
<feature type="compositionally biased region" description="Basic and acidic residues" evidence="8">
    <location>
        <begin position="327"/>
        <end position="341"/>
    </location>
</feature>
<organism evidence="10 11">
    <name type="scientific">Marasmius crinis-equi</name>
    <dbReference type="NCBI Taxonomy" id="585013"/>
    <lineage>
        <taxon>Eukaryota</taxon>
        <taxon>Fungi</taxon>
        <taxon>Dikarya</taxon>
        <taxon>Basidiomycota</taxon>
        <taxon>Agaricomycotina</taxon>
        <taxon>Agaricomycetes</taxon>
        <taxon>Agaricomycetidae</taxon>
        <taxon>Agaricales</taxon>
        <taxon>Marasmiineae</taxon>
        <taxon>Marasmiaceae</taxon>
        <taxon>Marasmius</taxon>
    </lineage>
</organism>
<protein>
    <recommendedName>
        <fullName evidence="9">G-patch domain-containing protein</fullName>
    </recommendedName>
</protein>
<evidence type="ECO:0000256" key="7">
    <source>
        <dbReference type="SAM" id="Coils"/>
    </source>
</evidence>
<feature type="compositionally biased region" description="Gly residues" evidence="8">
    <location>
        <begin position="170"/>
        <end position="188"/>
    </location>
</feature>
<feature type="coiled-coil region" evidence="7">
    <location>
        <begin position="445"/>
        <end position="472"/>
    </location>
</feature>
<dbReference type="PROSITE" id="PS50174">
    <property type="entry name" value="G_PATCH"/>
    <property type="match status" value="1"/>
</dbReference>
<feature type="compositionally biased region" description="Basic and acidic residues" evidence="8">
    <location>
        <begin position="357"/>
        <end position="370"/>
    </location>
</feature>
<dbReference type="PANTHER" id="PTHR23329">
    <property type="entry name" value="TUFTELIN-INTERACTING PROTEIN 11-RELATED"/>
    <property type="match status" value="1"/>
</dbReference>
<feature type="compositionally biased region" description="Acidic residues" evidence="8">
    <location>
        <begin position="9"/>
        <end position="21"/>
    </location>
</feature>
<dbReference type="InterPro" id="IPR022783">
    <property type="entry name" value="GCFC_dom"/>
</dbReference>